<dbReference type="Pfam" id="PF01722">
    <property type="entry name" value="BolA"/>
    <property type="match status" value="1"/>
</dbReference>
<evidence type="ECO:0000313" key="4">
    <source>
        <dbReference type="Proteomes" id="UP000001420"/>
    </source>
</evidence>
<dbReference type="SUPFAM" id="SSF82657">
    <property type="entry name" value="BolA-like"/>
    <property type="match status" value="1"/>
</dbReference>
<dbReference type="HOGENOM" id="CLU_109462_4_2_3"/>
<proteinExistence type="inferred from homology"/>
<dbReference type="InterPro" id="IPR002634">
    <property type="entry name" value="BolA"/>
</dbReference>
<protein>
    <submittedName>
        <fullName evidence="3">BolA-like protein</fullName>
    </submittedName>
</protein>
<keyword evidence="4" id="KW-1185">Reference proteome</keyword>
<organism evidence="3 4">
    <name type="scientific">Prochlorococcus marinus (strain SARG / CCMP1375 / SS120)</name>
    <dbReference type="NCBI Taxonomy" id="167539"/>
    <lineage>
        <taxon>Bacteria</taxon>
        <taxon>Bacillati</taxon>
        <taxon>Cyanobacteriota</taxon>
        <taxon>Cyanophyceae</taxon>
        <taxon>Synechococcales</taxon>
        <taxon>Prochlorococcaceae</taxon>
        <taxon>Prochlorococcus</taxon>
    </lineage>
</organism>
<dbReference type="EMBL" id="AE017126">
    <property type="protein sequence ID" value="AAQ00131.1"/>
    <property type="molecule type" value="Genomic_DNA"/>
</dbReference>
<dbReference type="STRING" id="167539.Pro_1086"/>
<dbReference type="InterPro" id="IPR050961">
    <property type="entry name" value="BolA/IbaG_stress_morph_reg"/>
</dbReference>
<gene>
    <name evidence="3" type="primary">colA</name>
    <name evidence="3" type="ordered locus">Pro_1086</name>
</gene>
<dbReference type="eggNOG" id="COG0271">
    <property type="taxonomic scope" value="Bacteria"/>
</dbReference>
<accession>Q7VBK6</accession>
<dbReference type="EnsemblBacteria" id="AAQ00131">
    <property type="protein sequence ID" value="AAQ00131"/>
    <property type="gene ID" value="Pro_1086"/>
</dbReference>
<dbReference type="RefSeq" id="WP_011125238.1">
    <property type="nucleotide sequence ID" value="NC_005042.1"/>
</dbReference>
<sequence length="76" mass="8148">MVHPEEVKALIKSSLPDAMVNVEDINGGGDHLNVNVVSSTFAGLSRVQQHQLIYRALAKELASESIHALALKTSTP</sequence>
<dbReference type="OrthoDB" id="9796738at2"/>
<name>Q7VBK6_PROMA</name>
<evidence type="ECO:0000313" key="3">
    <source>
        <dbReference type="EMBL" id="AAQ00131.1"/>
    </source>
</evidence>
<dbReference type="Proteomes" id="UP000001420">
    <property type="component" value="Chromosome"/>
</dbReference>
<dbReference type="AlphaFoldDB" id="Q7VBK6"/>
<dbReference type="PATRIC" id="fig|167539.5.peg.1136"/>
<reference evidence="3 4" key="1">
    <citation type="journal article" date="2003" name="Proc. Natl. Acad. Sci. U.S.A.">
        <title>Genome sequence of the cyanobacterium Prochlorococcus marinus SS120, a nearly minimal oxyphototrophic genome.</title>
        <authorList>
            <person name="Dufresne A."/>
            <person name="Salanoubat M."/>
            <person name="Partensky F."/>
            <person name="Artiguenave F."/>
            <person name="Axmann I.M."/>
            <person name="Barbe V."/>
            <person name="Duprat S."/>
            <person name="Galperin M.Y."/>
            <person name="Koonin E.V."/>
            <person name="Le Gall F."/>
            <person name="Makarova K.S."/>
            <person name="Ostrowski M."/>
            <person name="Oztas S."/>
            <person name="Robert C."/>
            <person name="Rogozin I.B."/>
            <person name="Scanlan D.J."/>
            <person name="Tandeau de Marsac N."/>
            <person name="Weissenbach J."/>
            <person name="Wincker P."/>
            <person name="Wolf Y.I."/>
            <person name="Hess W.R."/>
        </authorList>
    </citation>
    <scope>NUCLEOTIDE SEQUENCE [LARGE SCALE GENOMIC DNA]</scope>
    <source>
        <strain evidence="4">SARG / CCMP1375 / SS120</strain>
    </source>
</reference>
<dbReference type="PANTHER" id="PTHR46229">
    <property type="entry name" value="BOLA TRANSCRIPTION REGULATOR"/>
    <property type="match status" value="1"/>
</dbReference>
<comment type="similarity">
    <text evidence="1 2">Belongs to the BolA/IbaG family.</text>
</comment>
<dbReference type="KEGG" id="pma:Pro_1086"/>
<dbReference type="Gene3D" id="3.30.300.90">
    <property type="entry name" value="BolA-like"/>
    <property type="match status" value="1"/>
</dbReference>
<evidence type="ECO:0000256" key="2">
    <source>
        <dbReference type="RuleBase" id="RU003860"/>
    </source>
</evidence>
<evidence type="ECO:0000256" key="1">
    <source>
        <dbReference type="ARBA" id="ARBA00005578"/>
    </source>
</evidence>
<dbReference type="PIRSF" id="PIRSF003113">
    <property type="entry name" value="BolA"/>
    <property type="match status" value="1"/>
</dbReference>
<dbReference type="InterPro" id="IPR036065">
    <property type="entry name" value="BolA-like_sf"/>
</dbReference>
<dbReference type="PANTHER" id="PTHR46229:SF2">
    <property type="entry name" value="BOLA-LIKE PROTEIN 1"/>
    <property type="match status" value="1"/>
</dbReference>